<feature type="chain" id="PRO_5042974330" description="Prolamin-like domain-containing protein" evidence="2">
    <location>
        <begin position="20"/>
        <end position="121"/>
    </location>
</feature>
<evidence type="ECO:0000313" key="4">
    <source>
        <dbReference type="EMBL" id="KAK4571580.1"/>
    </source>
</evidence>
<dbReference type="InterPro" id="IPR040220">
    <property type="entry name" value="DD11"/>
</dbReference>
<dbReference type="PANTHER" id="PTHR31207">
    <property type="entry name" value="ECA1 GAMETOGENESIS FAMILY PROTEIN (DUF784)-RELATED-RELATED"/>
    <property type="match status" value="1"/>
</dbReference>
<dbReference type="Proteomes" id="UP001324115">
    <property type="component" value="Unassembled WGS sequence"/>
</dbReference>
<organism evidence="4 5">
    <name type="scientific">Quercus rubra</name>
    <name type="common">Northern red oak</name>
    <name type="synonym">Quercus borealis</name>
    <dbReference type="NCBI Taxonomy" id="3512"/>
    <lineage>
        <taxon>Eukaryota</taxon>
        <taxon>Viridiplantae</taxon>
        <taxon>Streptophyta</taxon>
        <taxon>Embryophyta</taxon>
        <taxon>Tracheophyta</taxon>
        <taxon>Spermatophyta</taxon>
        <taxon>Magnoliopsida</taxon>
        <taxon>eudicotyledons</taxon>
        <taxon>Gunneridae</taxon>
        <taxon>Pentapetalae</taxon>
        <taxon>rosids</taxon>
        <taxon>fabids</taxon>
        <taxon>Fagales</taxon>
        <taxon>Fagaceae</taxon>
        <taxon>Quercus</taxon>
    </lineage>
</organism>
<gene>
    <name evidence="4" type="ORF">RGQ29_030123</name>
</gene>
<keyword evidence="1 2" id="KW-0732">Signal</keyword>
<accession>A0AAN7EI13</accession>
<protein>
    <recommendedName>
        <fullName evidence="3">Prolamin-like domain-containing protein</fullName>
    </recommendedName>
</protein>
<feature type="domain" description="Prolamin-like" evidence="3">
    <location>
        <begin position="41"/>
        <end position="113"/>
    </location>
</feature>
<name>A0AAN7EI13_QUERU</name>
<dbReference type="EMBL" id="JAXUIC010000009">
    <property type="protein sequence ID" value="KAK4571580.1"/>
    <property type="molecule type" value="Genomic_DNA"/>
</dbReference>
<reference evidence="4 5" key="1">
    <citation type="journal article" date="2023" name="G3 (Bethesda)">
        <title>A haplotype-resolved chromosome-scale genome for Quercus rubra L. provides insights into the genetics of adaptive traits for red oak species.</title>
        <authorList>
            <person name="Kapoor B."/>
            <person name="Jenkins J."/>
            <person name="Schmutz J."/>
            <person name="Zhebentyayeva T."/>
            <person name="Kuelheim C."/>
            <person name="Coggeshall M."/>
            <person name="Heim C."/>
            <person name="Lasky J.R."/>
            <person name="Leites L."/>
            <person name="Islam-Faridi N."/>
            <person name="Romero-Severson J."/>
            <person name="DeLeo V.L."/>
            <person name="Lucas S.M."/>
            <person name="Lazic D."/>
            <person name="Gailing O."/>
            <person name="Carlson J."/>
            <person name="Staton M."/>
        </authorList>
    </citation>
    <scope>NUCLEOTIDE SEQUENCE [LARGE SCALE GENOMIC DNA]</scope>
    <source>
        <strain evidence="4">Pseudo-F2</strain>
    </source>
</reference>
<proteinExistence type="predicted"/>
<dbReference type="InterPro" id="IPR008502">
    <property type="entry name" value="Prolamin-like"/>
</dbReference>
<dbReference type="AlphaFoldDB" id="A0AAN7EI13"/>
<dbReference type="Pfam" id="PF05617">
    <property type="entry name" value="Prolamin_like"/>
    <property type="match status" value="1"/>
</dbReference>
<evidence type="ECO:0000256" key="2">
    <source>
        <dbReference type="SAM" id="SignalP"/>
    </source>
</evidence>
<evidence type="ECO:0000259" key="3">
    <source>
        <dbReference type="Pfam" id="PF05617"/>
    </source>
</evidence>
<dbReference type="PANTHER" id="PTHR31207:SF35">
    <property type="entry name" value="PROLAMIN-LIKE DOMAIN-CONTAINING PROTEIN"/>
    <property type="match status" value="1"/>
</dbReference>
<comment type="caution">
    <text evidence="4">The sequence shown here is derived from an EMBL/GenBank/DDBJ whole genome shotgun (WGS) entry which is preliminary data.</text>
</comment>
<evidence type="ECO:0000313" key="5">
    <source>
        <dbReference type="Proteomes" id="UP001324115"/>
    </source>
</evidence>
<evidence type="ECO:0000256" key="1">
    <source>
        <dbReference type="ARBA" id="ARBA00022729"/>
    </source>
</evidence>
<keyword evidence="5" id="KW-1185">Reference proteome</keyword>
<feature type="signal peptide" evidence="2">
    <location>
        <begin position="1"/>
        <end position="19"/>
    </location>
</feature>
<sequence>MARASFTVFLVFFLASGAAIIVYGLTTKDINNEKKYAKCPGLDVCDDAVFGNVFKNETTIFTNECCHRIVDRGRRCFDEYVISCLSEDEKMPDDWRNPSVQFPRSKQIWDKCVSIVQYLGL</sequence>